<gene>
    <name evidence="3" type="ORF">DH2020_013642</name>
</gene>
<feature type="compositionally biased region" description="Polar residues" evidence="1">
    <location>
        <begin position="1"/>
        <end position="16"/>
    </location>
</feature>
<dbReference type="Pfam" id="PF00564">
    <property type="entry name" value="PB1"/>
    <property type="match status" value="1"/>
</dbReference>
<evidence type="ECO:0000313" key="4">
    <source>
        <dbReference type="Proteomes" id="UP001318860"/>
    </source>
</evidence>
<dbReference type="PANTHER" id="PTHR31066">
    <property type="entry name" value="OS05G0427100 PROTEIN-RELATED"/>
    <property type="match status" value="1"/>
</dbReference>
<accession>A0ABR0X2U8</accession>
<sequence length="574" mass="61904">MESHPINESANSSPRSSRPDATWDVDTSLPPFQAPSSASCVAMAATSSPPSRQIPLLHLDSLISLATDEDLENMIEEYDRTTSVSPLKPSRLRLFLFPSKPETAASMGSLLDDAKSETWFVDALNGAGLLPRGLSESAAIDTLLELNNRGIIMVNSGDSCADLEAQNDEQSLGNINKQVVCVGKSSNAAQEMVLDSPPMMETSSSFGSSTSTPSMANLPPIKVRGTEGYMMVGLDEQFSHQVSIASSLANAVSPPPGPCVGVAATSVGAVAVGGENMQGRVICDDEKSEKSDHGTVAPTGLRKPPLPLQPVQRKLVDIHNLPSPDSKHAGGYNLPSPDSVASIASAGSLSKHTTYQDMNRENRVPTPLLDPKTINNIQEPPNPPQISIQQQQQQQQQFINHQAPPPHYIQQHSYYPMYLHPQTQQPQPIQHHQTDPQYPPPMYLLPPLTPAQPCYDASNRALTPPPPHYQANKPEMTASANMSPMYVHVPTSNQYQQQYINLSQIPNQGQSNNIGGYEYSHHMQDQVYYGQHMAAAASAPPPSQYQTMTPAAAAVMYSQASAQPPGDTGAQQQS</sequence>
<dbReference type="SUPFAM" id="SSF54277">
    <property type="entry name" value="CAD &amp; PB1 domains"/>
    <property type="match status" value="1"/>
</dbReference>
<feature type="region of interest" description="Disordered" evidence="1">
    <location>
        <begin position="286"/>
        <end position="307"/>
    </location>
</feature>
<name>A0ABR0X2U8_REHGL</name>
<organism evidence="3 4">
    <name type="scientific">Rehmannia glutinosa</name>
    <name type="common">Chinese foxglove</name>
    <dbReference type="NCBI Taxonomy" id="99300"/>
    <lineage>
        <taxon>Eukaryota</taxon>
        <taxon>Viridiplantae</taxon>
        <taxon>Streptophyta</taxon>
        <taxon>Embryophyta</taxon>
        <taxon>Tracheophyta</taxon>
        <taxon>Spermatophyta</taxon>
        <taxon>Magnoliopsida</taxon>
        <taxon>eudicotyledons</taxon>
        <taxon>Gunneridae</taxon>
        <taxon>Pentapetalae</taxon>
        <taxon>asterids</taxon>
        <taxon>lamiids</taxon>
        <taxon>Lamiales</taxon>
        <taxon>Orobanchaceae</taxon>
        <taxon>Rehmannieae</taxon>
        <taxon>Rehmannia</taxon>
    </lineage>
</organism>
<reference evidence="3 4" key="1">
    <citation type="journal article" date="2021" name="Comput. Struct. Biotechnol. J.">
        <title>De novo genome assembly of the potent medicinal plant Rehmannia glutinosa using nanopore technology.</title>
        <authorList>
            <person name="Ma L."/>
            <person name="Dong C."/>
            <person name="Song C."/>
            <person name="Wang X."/>
            <person name="Zheng X."/>
            <person name="Niu Y."/>
            <person name="Chen S."/>
            <person name="Feng W."/>
        </authorList>
    </citation>
    <scope>NUCLEOTIDE SEQUENCE [LARGE SCALE GENOMIC DNA]</scope>
    <source>
        <strain evidence="3">DH-2019</strain>
    </source>
</reference>
<evidence type="ECO:0000259" key="2">
    <source>
        <dbReference type="Pfam" id="PF00564"/>
    </source>
</evidence>
<feature type="domain" description="PB1" evidence="2">
    <location>
        <begin position="61"/>
        <end position="98"/>
    </location>
</feature>
<dbReference type="InterPro" id="IPR053198">
    <property type="entry name" value="Gynoecium_Dev_Regulator"/>
</dbReference>
<dbReference type="EMBL" id="JABTTQ020000006">
    <property type="protein sequence ID" value="KAK6154003.1"/>
    <property type="molecule type" value="Genomic_DNA"/>
</dbReference>
<evidence type="ECO:0000313" key="3">
    <source>
        <dbReference type="EMBL" id="KAK6154003.1"/>
    </source>
</evidence>
<dbReference type="InterPro" id="IPR000270">
    <property type="entry name" value="PB1_dom"/>
</dbReference>
<dbReference type="Proteomes" id="UP001318860">
    <property type="component" value="Unassembled WGS sequence"/>
</dbReference>
<protein>
    <recommendedName>
        <fullName evidence="2">PB1 domain-containing protein</fullName>
    </recommendedName>
</protein>
<dbReference type="PANTHER" id="PTHR31066:SF68">
    <property type="entry name" value="SERINE_THREONINE-PROTEIN KINASE YAKA-RELATED"/>
    <property type="match status" value="1"/>
</dbReference>
<comment type="caution">
    <text evidence="3">The sequence shown here is derived from an EMBL/GenBank/DDBJ whole genome shotgun (WGS) entry which is preliminary data.</text>
</comment>
<keyword evidence="4" id="KW-1185">Reference proteome</keyword>
<feature type="region of interest" description="Disordered" evidence="1">
    <location>
        <begin position="350"/>
        <end position="369"/>
    </location>
</feature>
<proteinExistence type="predicted"/>
<feature type="region of interest" description="Disordered" evidence="1">
    <location>
        <begin position="1"/>
        <end position="31"/>
    </location>
</feature>
<evidence type="ECO:0000256" key="1">
    <source>
        <dbReference type="SAM" id="MobiDB-lite"/>
    </source>
</evidence>